<dbReference type="OrthoDB" id="4035738at2759"/>
<name>A0A7H9AYH3_ZYGMR</name>
<sequence length="218" mass="24126">MSKSKGSNSTDTEFDDISSFSSIDSYKPQPFTGFENGEEQGQGQLQEQGDLVSRASTNTLSKPDSNAIEKVVTHNALSGNVETKESLQKEGLNLKDKSVPDINAPLTSTSETAAFPEEYRIETQTGLVKLKTLNDLSRKDTRVSIGSNDKISRKSTDKGNHSIKSGQESGQDEVLSSHSSYDPHNLENAIEKNKHEIEKYQKHKHEKGIKGFVHRLFD</sequence>
<keyword evidence="3" id="KW-1185">Reference proteome</keyword>
<dbReference type="AlphaFoldDB" id="A0A7H9AYH3"/>
<dbReference type="GeneID" id="59234835"/>
<feature type="compositionally biased region" description="Basic and acidic residues" evidence="1">
    <location>
        <begin position="189"/>
        <end position="200"/>
    </location>
</feature>
<feature type="compositionally biased region" description="Polar residues" evidence="1">
    <location>
        <begin position="54"/>
        <end position="64"/>
    </location>
</feature>
<organism evidence="2 3">
    <name type="scientific">Zygotorulaspora mrakii</name>
    <name type="common">Zygosaccharomyces mrakii</name>
    <dbReference type="NCBI Taxonomy" id="42260"/>
    <lineage>
        <taxon>Eukaryota</taxon>
        <taxon>Fungi</taxon>
        <taxon>Dikarya</taxon>
        <taxon>Ascomycota</taxon>
        <taxon>Saccharomycotina</taxon>
        <taxon>Saccharomycetes</taxon>
        <taxon>Saccharomycetales</taxon>
        <taxon>Saccharomycetaceae</taxon>
        <taxon>Zygotorulaspora</taxon>
    </lineage>
</organism>
<protein>
    <submittedName>
        <fullName evidence="2">Uncharacterized protein</fullName>
    </submittedName>
</protein>
<dbReference type="KEGG" id="zmk:HG535_0B02120"/>
<gene>
    <name evidence="2" type="ORF">HG535_0B02120</name>
</gene>
<evidence type="ECO:0000313" key="2">
    <source>
        <dbReference type="EMBL" id="QLG71174.1"/>
    </source>
</evidence>
<dbReference type="EMBL" id="CP058605">
    <property type="protein sequence ID" value="QLG71174.1"/>
    <property type="molecule type" value="Genomic_DNA"/>
</dbReference>
<feature type="region of interest" description="Disordered" evidence="1">
    <location>
        <begin position="1"/>
        <end position="105"/>
    </location>
</feature>
<feature type="compositionally biased region" description="Basic and acidic residues" evidence="1">
    <location>
        <begin position="82"/>
        <end position="99"/>
    </location>
</feature>
<dbReference type="RefSeq" id="XP_037142902.1">
    <property type="nucleotide sequence ID" value="XM_037287007.1"/>
</dbReference>
<accession>A0A7H9AYH3</accession>
<feature type="compositionally biased region" description="Polar residues" evidence="1">
    <location>
        <begin position="162"/>
        <end position="182"/>
    </location>
</feature>
<evidence type="ECO:0000256" key="1">
    <source>
        <dbReference type="SAM" id="MobiDB-lite"/>
    </source>
</evidence>
<evidence type="ECO:0000313" key="3">
    <source>
        <dbReference type="Proteomes" id="UP000509704"/>
    </source>
</evidence>
<reference evidence="2 3" key="1">
    <citation type="submission" date="2020-07" db="EMBL/GenBank/DDBJ databases">
        <title>The yeast mating-type switching endonuclease HO is a domesticated member of an unorthodox homing genetic element family.</title>
        <authorList>
            <person name="Coughlan A.Y."/>
            <person name="Lombardi L."/>
            <person name="Braun-Galleani S."/>
            <person name="Martos A.R."/>
            <person name="Galeote V."/>
            <person name="Bigey F."/>
            <person name="Dequin S."/>
            <person name="Byrne K.P."/>
            <person name="Wolfe K.H."/>
        </authorList>
    </citation>
    <scope>NUCLEOTIDE SEQUENCE [LARGE SCALE GENOMIC DNA]</scope>
    <source>
        <strain evidence="2 3">NRRL Y-6702</strain>
    </source>
</reference>
<dbReference type="Proteomes" id="UP000509704">
    <property type="component" value="Chromosome 2"/>
</dbReference>
<feature type="compositionally biased region" description="Basic and acidic residues" evidence="1">
    <location>
        <begin position="150"/>
        <end position="160"/>
    </location>
</feature>
<proteinExistence type="predicted"/>
<feature type="region of interest" description="Disordered" evidence="1">
    <location>
        <begin position="140"/>
        <end position="205"/>
    </location>
</feature>
<feature type="compositionally biased region" description="Low complexity" evidence="1">
    <location>
        <begin position="33"/>
        <end position="49"/>
    </location>
</feature>